<reference evidence="3 4" key="1">
    <citation type="submission" date="2023-08" db="EMBL/GenBank/DDBJ databases">
        <title>Annotated Genome Sequence of Vanrija albida AlHP1.</title>
        <authorList>
            <person name="Herzog R."/>
        </authorList>
    </citation>
    <scope>NUCLEOTIDE SEQUENCE [LARGE SCALE GENOMIC DNA]</scope>
    <source>
        <strain evidence="3 4">AlHP1</strain>
    </source>
</reference>
<keyword evidence="2" id="KW-0732">Signal</keyword>
<feature type="chain" id="PRO_5047523843" description="Galactose oxidase-like Early set domain-containing protein" evidence="2">
    <location>
        <begin position="18"/>
        <end position="244"/>
    </location>
</feature>
<evidence type="ECO:0000313" key="3">
    <source>
        <dbReference type="EMBL" id="KAL1409704.1"/>
    </source>
</evidence>
<name>A0ABR3Q4P7_9TREE</name>
<keyword evidence="4" id="KW-1185">Reference proteome</keyword>
<accession>A0ABR3Q4P7</accession>
<feature type="signal peptide" evidence="2">
    <location>
        <begin position="1"/>
        <end position="17"/>
    </location>
</feature>
<protein>
    <recommendedName>
        <fullName evidence="5">Galactose oxidase-like Early set domain-containing protein</fullName>
    </recommendedName>
</protein>
<dbReference type="Proteomes" id="UP001565368">
    <property type="component" value="Unassembled WGS sequence"/>
</dbReference>
<dbReference type="RefSeq" id="XP_069209648.1">
    <property type="nucleotide sequence ID" value="XM_069352230.1"/>
</dbReference>
<evidence type="ECO:0000256" key="2">
    <source>
        <dbReference type="SAM" id="SignalP"/>
    </source>
</evidence>
<dbReference type="GeneID" id="95984743"/>
<sequence>MLLSTLVSAALAALVAAQNSTSSSSTTSRSRNSATHNATLALPSGADAETVTIGGAASVSFGDPVPTAAPASGSGSGNGGTLGGHPDDSDAGFTFPTNTSWWVLGAGARQPNTLQLHFPSNTTALRIFLTNSDTSLLKRTVQLKTVIKPADGTTTFTLDTAKPLYGAQPGKGFVLVAQFANAPSVSSQRFELKPAGSAPSYPPGYTPSPDNTVYPSHKAASGAARRVAAGVAVAVVAVAAAAAF</sequence>
<proteinExistence type="predicted"/>
<feature type="compositionally biased region" description="Low complexity" evidence="1">
    <location>
        <begin position="20"/>
        <end position="33"/>
    </location>
</feature>
<evidence type="ECO:0000313" key="4">
    <source>
        <dbReference type="Proteomes" id="UP001565368"/>
    </source>
</evidence>
<feature type="region of interest" description="Disordered" evidence="1">
    <location>
        <begin position="64"/>
        <end position="90"/>
    </location>
</feature>
<gene>
    <name evidence="3" type="ORF">Q8F55_003700</name>
</gene>
<feature type="compositionally biased region" description="Gly residues" evidence="1">
    <location>
        <begin position="74"/>
        <end position="83"/>
    </location>
</feature>
<comment type="caution">
    <text evidence="3">The sequence shown here is derived from an EMBL/GenBank/DDBJ whole genome shotgun (WGS) entry which is preliminary data.</text>
</comment>
<evidence type="ECO:0008006" key="5">
    <source>
        <dbReference type="Google" id="ProtNLM"/>
    </source>
</evidence>
<feature type="region of interest" description="Disordered" evidence="1">
    <location>
        <begin position="20"/>
        <end position="42"/>
    </location>
</feature>
<dbReference type="EMBL" id="JBBXJM010000003">
    <property type="protein sequence ID" value="KAL1409704.1"/>
    <property type="molecule type" value="Genomic_DNA"/>
</dbReference>
<evidence type="ECO:0000256" key="1">
    <source>
        <dbReference type="SAM" id="MobiDB-lite"/>
    </source>
</evidence>
<organism evidence="3 4">
    <name type="scientific">Vanrija albida</name>
    <dbReference type="NCBI Taxonomy" id="181172"/>
    <lineage>
        <taxon>Eukaryota</taxon>
        <taxon>Fungi</taxon>
        <taxon>Dikarya</taxon>
        <taxon>Basidiomycota</taxon>
        <taxon>Agaricomycotina</taxon>
        <taxon>Tremellomycetes</taxon>
        <taxon>Trichosporonales</taxon>
        <taxon>Trichosporonaceae</taxon>
        <taxon>Vanrija</taxon>
    </lineage>
</organism>